<comment type="caution">
    <text evidence="2">The sequence shown here is derived from an EMBL/GenBank/DDBJ whole genome shotgun (WGS) entry which is preliminary data.</text>
</comment>
<sequence length="155" mass="17764">MSNEGALFAFLAIWSFIFFLFLAIGILLYIFASMGLYKLALNQKLENPWLAWIPIANMYILGKLIKNLKLDTFEIPNIELVLSLGFFVVVVLKFIPLIGWLIGVAYAVLCILSLYKLFKIYRPDQAVLWIILSIVLPFMGPIFIYIIRNDSPVLQ</sequence>
<feature type="transmembrane region" description="Helical" evidence="1">
    <location>
        <begin position="127"/>
        <end position="147"/>
    </location>
</feature>
<reference evidence="2 3" key="1">
    <citation type="submission" date="2024-11" db="EMBL/GenBank/DDBJ databases">
        <authorList>
            <person name="Heng Y.C."/>
            <person name="Lim A.C.H."/>
            <person name="Lee J.K.Y."/>
            <person name="Kittelmann S."/>
        </authorList>
    </citation>
    <scope>NUCLEOTIDE SEQUENCE [LARGE SCALE GENOMIC DNA]</scope>
    <source>
        <strain evidence="2 3">WILCCON 0202</strain>
    </source>
</reference>
<evidence type="ECO:0000313" key="2">
    <source>
        <dbReference type="EMBL" id="MFL0267013.1"/>
    </source>
</evidence>
<dbReference type="EMBL" id="JBJHZY010000001">
    <property type="protein sequence ID" value="MFL0267013.1"/>
    <property type="molecule type" value="Genomic_DNA"/>
</dbReference>
<gene>
    <name evidence="2" type="ORF">ACJDUH_02770</name>
</gene>
<proteinExistence type="predicted"/>
<protein>
    <recommendedName>
        <fullName evidence="4">Tripartite tricarboxylate transporter TctB family protein</fullName>
    </recommendedName>
</protein>
<keyword evidence="3" id="KW-1185">Reference proteome</keyword>
<name>A0ABW8TN67_9CLOT</name>
<organism evidence="2 3">
    <name type="scientific">Candidatus Clostridium radicumherbarum</name>
    <dbReference type="NCBI Taxonomy" id="3381662"/>
    <lineage>
        <taxon>Bacteria</taxon>
        <taxon>Bacillati</taxon>
        <taxon>Bacillota</taxon>
        <taxon>Clostridia</taxon>
        <taxon>Eubacteriales</taxon>
        <taxon>Clostridiaceae</taxon>
        <taxon>Clostridium</taxon>
    </lineage>
</organism>
<dbReference type="Proteomes" id="UP001623661">
    <property type="component" value="Unassembled WGS sequence"/>
</dbReference>
<keyword evidence="1" id="KW-0812">Transmembrane</keyword>
<feature type="transmembrane region" description="Helical" evidence="1">
    <location>
        <begin position="6"/>
        <end position="37"/>
    </location>
</feature>
<evidence type="ECO:0000256" key="1">
    <source>
        <dbReference type="SAM" id="Phobius"/>
    </source>
</evidence>
<keyword evidence="1" id="KW-1133">Transmembrane helix</keyword>
<feature type="transmembrane region" description="Helical" evidence="1">
    <location>
        <begin position="49"/>
        <end position="65"/>
    </location>
</feature>
<accession>A0ABW8TN67</accession>
<dbReference type="RefSeq" id="WP_406763625.1">
    <property type="nucleotide sequence ID" value="NZ_JBJHZY010000001.1"/>
</dbReference>
<evidence type="ECO:0008006" key="4">
    <source>
        <dbReference type="Google" id="ProtNLM"/>
    </source>
</evidence>
<feature type="transmembrane region" description="Helical" evidence="1">
    <location>
        <begin position="85"/>
        <end position="115"/>
    </location>
</feature>
<evidence type="ECO:0000313" key="3">
    <source>
        <dbReference type="Proteomes" id="UP001623661"/>
    </source>
</evidence>
<keyword evidence="1" id="KW-0472">Membrane</keyword>